<dbReference type="SUPFAM" id="SSF81383">
    <property type="entry name" value="F-box domain"/>
    <property type="match status" value="1"/>
</dbReference>
<dbReference type="OrthoDB" id="1631251at2759"/>
<accession>A0A835BS65</accession>
<dbReference type="InterPro" id="IPR001810">
    <property type="entry name" value="F-box_dom"/>
</dbReference>
<organism evidence="2 3">
    <name type="scientific">Digitaria exilis</name>
    <dbReference type="NCBI Taxonomy" id="1010633"/>
    <lineage>
        <taxon>Eukaryota</taxon>
        <taxon>Viridiplantae</taxon>
        <taxon>Streptophyta</taxon>
        <taxon>Embryophyta</taxon>
        <taxon>Tracheophyta</taxon>
        <taxon>Spermatophyta</taxon>
        <taxon>Magnoliopsida</taxon>
        <taxon>Liliopsida</taxon>
        <taxon>Poales</taxon>
        <taxon>Poaceae</taxon>
        <taxon>PACMAD clade</taxon>
        <taxon>Panicoideae</taxon>
        <taxon>Panicodae</taxon>
        <taxon>Paniceae</taxon>
        <taxon>Anthephorinae</taxon>
        <taxon>Digitaria</taxon>
    </lineage>
</organism>
<protein>
    <recommendedName>
        <fullName evidence="1">F-box domain-containing protein</fullName>
    </recommendedName>
</protein>
<sequence>MESRNNLFIATATSHDALPPDVLFDVLLRFPAKEICRLRAVCRTWRSLPYDPTFAKAHMNAGELSGTHTNTDGH</sequence>
<dbReference type="Gene3D" id="1.20.1280.50">
    <property type="match status" value="1"/>
</dbReference>
<gene>
    <name evidence="2" type="ORF">HU200_033297</name>
</gene>
<feature type="domain" description="F-box" evidence="1">
    <location>
        <begin position="12"/>
        <end position="57"/>
    </location>
</feature>
<dbReference type="SMART" id="SM00256">
    <property type="entry name" value="FBOX"/>
    <property type="match status" value="1"/>
</dbReference>
<evidence type="ECO:0000313" key="3">
    <source>
        <dbReference type="Proteomes" id="UP000636709"/>
    </source>
</evidence>
<evidence type="ECO:0000259" key="1">
    <source>
        <dbReference type="PROSITE" id="PS50181"/>
    </source>
</evidence>
<dbReference type="PROSITE" id="PS50181">
    <property type="entry name" value="FBOX"/>
    <property type="match status" value="1"/>
</dbReference>
<proteinExistence type="predicted"/>
<keyword evidence="3" id="KW-1185">Reference proteome</keyword>
<dbReference type="InterPro" id="IPR036047">
    <property type="entry name" value="F-box-like_dom_sf"/>
</dbReference>
<dbReference type="EMBL" id="JACEFO010001795">
    <property type="protein sequence ID" value="KAF8701964.1"/>
    <property type="molecule type" value="Genomic_DNA"/>
</dbReference>
<dbReference type="Pfam" id="PF00646">
    <property type="entry name" value="F-box"/>
    <property type="match status" value="1"/>
</dbReference>
<name>A0A835BS65_9POAL</name>
<dbReference type="InterPro" id="IPR050796">
    <property type="entry name" value="SCF_F-box_component"/>
</dbReference>
<dbReference type="AlphaFoldDB" id="A0A835BS65"/>
<dbReference type="CDD" id="cd22157">
    <property type="entry name" value="F-box_AtFBW1-like"/>
    <property type="match status" value="1"/>
</dbReference>
<reference evidence="2" key="1">
    <citation type="submission" date="2020-07" db="EMBL/GenBank/DDBJ databases">
        <title>Genome sequence and genetic diversity analysis of an under-domesticated orphan crop, white fonio (Digitaria exilis).</title>
        <authorList>
            <person name="Bennetzen J.L."/>
            <person name="Chen S."/>
            <person name="Ma X."/>
            <person name="Wang X."/>
            <person name="Yssel A.E.J."/>
            <person name="Chaluvadi S.R."/>
            <person name="Johnson M."/>
            <person name="Gangashetty P."/>
            <person name="Hamidou F."/>
            <person name="Sanogo M.D."/>
            <person name="Zwaenepoel A."/>
            <person name="Wallace J."/>
            <person name="Van De Peer Y."/>
            <person name="Van Deynze A."/>
        </authorList>
    </citation>
    <scope>NUCLEOTIDE SEQUENCE</scope>
    <source>
        <tissue evidence="2">Leaves</tissue>
    </source>
</reference>
<evidence type="ECO:0000313" key="2">
    <source>
        <dbReference type="EMBL" id="KAF8701964.1"/>
    </source>
</evidence>
<comment type="caution">
    <text evidence="2">The sequence shown here is derived from an EMBL/GenBank/DDBJ whole genome shotgun (WGS) entry which is preliminary data.</text>
</comment>
<dbReference type="Proteomes" id="UP000636709">
    <property type="component" value="Unassembled WGS sequence"/>
</dbReference>
<dbReference type="PANTHER" id="PTHR31672">
    <property type="entry name" value="BNACNNG10540D PROTEIN"/>
    <property type="match status" value="1"/>
</dbReference>